<protein>
    <recommendedName>
        <fullName evidence="1">CRAL-TRIO domain-containing protein</fullName>
    </recommendedName>
</protein>
<evidence type="ECO:0000313" key="3">
    <source>
        <dbReference type="Proteomes" id="UP001153620"/>
    </source>
</evidence>
<dbReference type="InterPro" id="IPR036865">
    <property type="entry name" value="CRAL-TRIO_dom_sf"/>
</dbReference>
<dbReference type="CDD" id="cd00170">
    <property type="entry name" value="SEC14"/>
    <property type="match status" value="1"/>
</dbReference>
<dbReference type="Gene3D" id="1.10.8.20">
    <property type="entry name" value="N-terminal domain of phosphatidylinositol transfer protein sec14p"/>
    <property type="match status" value="1"/>
</dbReference>
<dbReference type="InterPro" id="IPR001251">
    <property type="entry name" value="CRAL-TRIO_dom"/>
</dbReference>
<keyword evidence="3" id="KW-1185">Reference proteome</keyword>
<dbReference type="Gene3D" id="3.40.525.10">
    <property type="entry name" value="CRAL-TRIO lipid binding domain"/>
    <property type="match status" value="1"/>
</dbReference>
<gene>
    <name evidence="2" type="ORF">CHIRRI_LOCUS8183</name>
</gene>
<dbReference type="PRINTS" id="PR00180">
    <property type="entry name" value="CRETINALDHBP"/>
</dbReference>
<organism evidence="2 3">
    <name type="scientific">Chironomus riparius</name>
    <dbReference type="NCBI Taxonomy" id="315576"/>
    <lineage>
        <taxon>Eukaryota</taxon>
        <taxon>Metazoa</taxon>
        <taxon>Ecdysozoa</taxon>
        <taxon>Arthropoda</taxon>
        <taxon>Hexapoda</taxon>
        <taxon>Insecta</taxon>
        <taxon>Pterygota</taxon>
        <taxon>Neoptera</taxon>
        <taxon>Endopterygota</taxon>
        <taxon>Diptera</taxon>
        <taxon>Nematocera</taxon>
        <taxon>Chironomoidea</taxon>
        <taxon>Chironomidae</taxon>
        <taxon>Chironominae</taxon>
        <taxon>Chironomus</taxon>
    </lineage>
</organism>
<dbReference type="PANTHER" id="PTHR10174:SF222">
    <property type="entry name" value="GH10083P-RELATED"/>
    <property type="match status" value="1"/>
</dbReference>
<dbReference type="PANTHER" id="PTHR10174">
    <property type="entry name" value="ALPHA-TOCOPHEROL TRANSFER PROTEIN-RELATED"/>
    <property type="match status" value="1"/>
</dbReference>
<dbReference type="Proteomes" id="UP001153620">
    <property type="component" value="Chromosome 2"/>
</dbReference>
<evidence type="ECO:0000313" key="2">
    <source>
        <dbReference type="EMBL" id="CAG9805309.1"/>
    </source>
</evidence>
<dbReference type="GO" id="GO:0016020">
    <property type="term" value="C:membrane"/>
    <property type="evidence" value="ECO:0007669"/>
    <property type="project" value="TreeGrafter"/>
</dbReference>
<dbReference type="AlphaFoldDB" id="A0A9N9RUG2"/>
<dbReference type="SUPFAM" id="SSF46938">
    <property type="entry name" value="CRAL/TRIO N-terminal domain"/>
    <property type="match status" value="1"/>
</dbReference>
<dbReference type="SUPFAM" id="SSF52087">
    <property type="entry name" value="CRAL/TRIO domain"/>
    <property type="match status" value="1"/>
</dbReference>
<dbReference type="GO" id="GO:1902936">
    <property type="term" value="F:phosphatidylinositol bisphosphate binding"/>
    <property type="evidence" value="ECO:0007669"/>
    <property type="project" value="TreeGrafter"/>
</dbReference>
<reference evidence="2" key="2">
    <citation type="submission" date="2022-10" db="EMBL/GenBank/DDBJ databases">
        <authorList>
            <consortium name="ENA_rothamsted_submissions"/>
            <consortium name="culmorum"/>
            <person name="King R."/>
        </authorList>
    </citation>
    <scope>NUCLEOTIDE SEQUENCE</scope>
</reference>
<dbReference type="OrthoDB" id="1434354at2759"/>
<dbReference type="Pfam" id="PF00650">
    <property type="entry name" value="CRAL_TRIO"/>
    <property type="match status" value="1"/>
</dbReference>
<proteinExistence type="predicted"/>
<accession>A0A9N9RUG2</accession>
<reference evidence="2" key="1">
    <citation type="submission" date="2022-01" db="EMBL/GenBank/DDBJ databases">
        <authorList>
            <person name="King R."/>
        </authorList>
    </citation>
    <scope>NUCLEOTIDE SEQUENCE</scope>
</reference>
<dbReference type="InterPro" id="IPR036273">
    <property type="entry name" value="CRAL/TRIO_N_dom_sf"/>
</dbReference>
<dbReference type="PROSITE" id="PS50191">
    <property type="entry name" value="CRAL_TRIO"/>
    <property type="match status" value="1"/>
</dbReference>
<evidence type="ECO:0000259" key="1">
    <source>
        <dbReference type="PROSITE" id="PS50191"/>
    </source>
</evidence>
<sequence length="272" mass="31688">MSDIMKNLEKLIEDNTDKLIKLEDWIATQNHIPNNIHRNVLIRYLKVRDYDLEETKKLIDGNVKFRIKNKYLFTNRDVDSEDFRKLLTSIHFARFPKLSKEGYAIESIRTANQNASNFSLKEALKLTIISHDTHALIGPNNNGIIQIYDASEFTFKHFIKVVSSIQAAINYTQYGSGLTYVQPKQIHFLCCSSFISKIILMLKPFFSKEIVDGLHCHRSGFEKLHKFIDKECLPIEYGGTNGTFEEHMENTLRNLQNNRDYINNDENFFLIS</sequence>
<dbReference type="EMBL" id="OU895878">
    <property type="protein sequence ID" value="CAG9805309.1"/>
    <property type="molecule type" value="Genomic_DNA"/>
</dbReference>
<feature type="domain" description="CRAL-TRIO" evidence="1">
    <location>
        <begin position="79"/>
        <end position="245"/>
    </location>
</feature>
<name>A0A9N9RUG2_9DIPT</name>